<dbReference type="GO" id="GO:0003824">
    <property type="term" value="F:catalytic activity"/>
    <property type="evidence" value="ECO:0007669"/>
    <property type="project" value="InterPro"/>
</dbReference>
<organism evidence="1 2">
    <name type="scientific">Paramuricea clavata</name>
    <name type="common">Red gorgonian</name>
    <name type="synonym">Violescent sea-whip</name>
    <dbReference type="NCBI Taxonomy" id="317549"/>
    <lineage>
        <taxon>Eukaryota</taxon>
        <taxon>Metazoa</taxon>
        <taxon>Cnidaria</taxon>
        <taxon>Anthozoa</taxon>
        <taxon>Octocorallia</taxon>
        <taxon>Malacalcyonacea</taxon>
        <taxon>Plexauridae</taxon>
        <taxon>Paramuricea</taxon>
    </lineage>
</organism>
<dbReference type="Proteomes" id="UP001152795">
    <property type="component" value="Unassembled WGS sequence"/>
</dbReference>
<dbReference type="Gene3D" id="3.40.50.1580">
    <property type="entry name" value="Nucleoside phosphorylase domain"/>
    <property type="match status" value="1"/>
</dbReference>
<dbReference type="GO" id="GO:0009116">
    <property type="term" value="P:nucleoside metabolic process"/>
    <property type="evidence" value="ECO:0007669"/>
    <property type="project" value="InterPro"/>
</dbReference>
<dbReference type="SUPFAM" id="SSF52540">
    <property type="entry name" value="P-loop containing nucleoside triphosphate hydrolases"/>
    <property type="match status" value="1"/>
</dbReference>
<keyword evidence="2" id="KW-1185">Reference proteome</keyword>
<dbReference type="OrthoDB" id="1577640at2759"/>
<dbReference type="EMBL" id="CACRXK020002094">
    <property type="protein sequence ID" value="CAB3992655.1"/>
    <property type="molecule type" value="Genomic_DNA"/>
</dbReference>
<evidence type="ECO:0000313" key="2">
    <source>
        <dbReference type="Proteomes" id="UP001152795"/>
    </source>
</evidence>
<accession>A0A6S7GLX6</accession>
<dbReference type="InterPro" id="IPR027417">
    <property type="entry name" value="P-loop_NTPase"/>
</dbReference>
<evidence type="ECO:0000313" key="1">
    <source>
        <dbReference type="EMBL" id="CAB3992655.1"/>
    </source>
</evidence>
<gene>
    <name evidence="1" type="ORF">PACLA_8A085569</name>
</gene>
<name>A0A6S7GLX6_PARCT</name>
<reference evidence="1" key="1">
    <citation type="submission" date="2020-04" db="EMBL/GenBank/DDBJ databases">
        <authorList>
            <person name="Alioto T."/>
            <person name="Alioto T."/>
            <person name="Gomez Garrido J."/>
        </authorList>
    </citation>
    <scope>NUCLEOTIDE SEQUENCE</scope>
    <source>
        <strain evidence="1">A484AB</strain>
    </source>
</reference>
<dbReference type="AlphaFoldDB" id="A0A6S7GLX6"/>
<proteinExistence type="predicted"/>
<dbReference type="InterPro" id="IPR035994">
    <property type="entry name" value="Nucleoside_phosphorylase_sf"/>
</dbReference>
<comment type="caution">
    <text evidence="1">The sequence shown here is derived from an EMBL/GenBank/DDBJ whole genome shotgun (WGS) entry which is preliminary data.</text>
</comment>
<sequence length="456" mass="52253">MRVYHAARELGIEWGVIKAASDRADGTQAKTDAWQKFGSEMAASVVHHMHKTLLCSKTGLTAKMQKFDIRWCIDVSKGEDTINKSFEYEVGRLGVSYDKLFQTIKERAERKDIIFLLDNVEMNLIQKSKWFQLLFDIRESVYIIITTNSDPSDFDNLKDAEKFPVGKLDDALEFLKETFDDSEEDLAKVCEEFDWNILGLTVAREYMKKNKLTACEYLQRLCNNDVRDDDAFDAIATMSFISNNRIPGFLLSNQLSSNEEDYFENEARLDQIRDQPKSLVDITKEFGIRFYTVHPFTRLVIRDVINEKKDGGREKKEGDGEKKDGDCEKTDEKKRSTKRDLLDKLAKTFVVKKFRDRAVTRGRAFGQSIINADFFYAFDTLLIDTGQPGLPQGFGQGSNLHPVQGIVHKTELHHQDSLFRMPSAIPTSGKCNIDSQKNILQGLRIEHERACPEIPL</sequence>
<protein>
    <submittedName>
        <fullName evidence="1">5 -methylthioadenosine S-adenosylhomocysteine nucleosidase</fullName>
    </submittedName>
</protein>